<accession>A0AAP7WEU6</accession>
<comment type="caution">
    <text evidence="1">The sequence shown here is derived from an EMBL/GenBank/DDBJ whole genome shotgun (WGS) entry which is preliminary data.</text>
</comment>
<dbReference type="RefSeq" id="WP_321145772.1">
    <property type="nucleotide sequence ID" value="NZ_MRWU01000001.1"/>
</dbReference>
<dbReference type="Pfam" id="PF14118">
    <property type="entry name" value="YfzA"/>
    <property type="match status" value="1"/>
</dbReference>
<organism evidence="1 2">
    <name type="scientific">Bacillus mycoides</name>
    <dbReference type="NCBI Taxonomy" id="1405"/>
    <lineage>
        <taxon>Bacteria</taxon>
        <taxon>Bacillati</taxon>
        <taxon>Bacillota</taxon>
        <taxon>Bacilli</taxon>
        <taxon>Bacillales</taxon>
        <taxon>Bacillaceae</taxon>
        <taxon>Bacillus</taxon>
        <taxon>Bacillus cereus group</taxon>
    </lineage>
</organism>
<gene>
    <name evidence="1" type="ORF">S3E15_00309</name>
</gene>
<name>A0AAP7WEU6_BACMY</name>
<evidence type="ECO:0000313" key="1">
    <source>
        <dbReference type="EMBL" id="OSX96678.1"/>
    </source>
</evidence>
<dbReference type="AlphaFoldDB" id="A0AAP7WEU6"/>
<sequence length="61" mass="7361">MQFIFFFCDLNSWWPPKFSEGGLFERIMNSQFLTETFAPYKTSQFNLYTAFFIIALLLYTH</sequence>
<dbReference type="InterPro" id="IPR025627">
    <property type="entry name" value="YfzA"/>
</dbReference>
<reference evidence="1 2" key="1">
    <citation type="submission" date="2016-12" db="EMBL/GenBank/DDBJ databases">
        <title>Genome Sequences of Twelve Sporeforming Bacillus Species Isolated from Foods.</title>
        <authorList>
            <person name="De Jong A."/>
            <person name="Holsappel S."/>
            <person name="Kuipers O.P."/>
        </authorList>
    </citation>
    <scope>NUCLEOTIDE SEQUENCE [LARGE SCALE GENOMIC DNA]</scope>
    <source>
        <strain evidence="1 2">S3E15</strain>
    </source>
</reference>
<proteinExistence type="predicted"/>
<protein>
    <submittedName>
        <fullName evidence="1">Uncharacterized protein</fullName>
    </submittedName>
</protein>
<evidence type="ECO:0000313" key="2">
    <source>
        <dbReference type="Proteomes" id="UP000194131"/>
    </source>
</evidence>
<dbReference type="EMBL" id="MRWU01000001">
    <property type="protein sequence ID" value="OSX96678.1"/>
    <property type="molecule type" value="Genomic_DNA"/>
</dbReference>
<dbReference type="Proteomes" id="UP000194131">
    <property type="component" value="Unassembled WGS sequence"/>
</dbReference>